<dbReference type="STRING" id="421058.SAMN05421866_4367"/>
<sequence length="92" mass="11112">MEEKKIPIFDSYQDAIDYRANNFTYNHHARFYTVRVFDRFWITKAVIIAPAGAIEAREFILKISNDFSEYYDELCKDYSPSNQFQIRYHNIQ</sequence>
<evidence type="ECO:0000313" key="2">
    <source>
        <dbReference type="Proteomes" id="UP000184047"/>
    </source>
</evidence>
<evidence type="ECO:0000313" key="1">
    <source>
        <dbReference type="EMBL" id="SHH94513.1"/>
    </source>
</evidence>
<reference evidence="2" key="1">
    <citation type="submission" date="2016-11" db="EMBL/GenBank/DDBJ databases">
        <authorList>
            <person name="Varghese N."/>
            <person name="Submissions S."/>
        </authorList>
    </citation>
    <scope>NUCLEOTIDE SEQUENCE [LARGE SCALE GENOMIC DNA]</scope>
    <source>
        <strain evidence="2">DSM 19055</strain>
    </source>
</reference>
<organism evidence="1 2">
    <name type="scientific">Chryseobacterium oranimense</name>
    <dbReference type="NCBI Taxonomy" id="421058"/>
    <lineage>
        <taxon>Bacteria</taxon>
        <taxon>Pseudomonadati</taxon>
        <taxon>Bacteroidota</taxon>
        <taxon>Flavobacteriia</taxon>
        <taxon>Flavobacteriales</taxon>
        <taxon>Weeksellaceae</taxon>
        <taxon>Chryseobacterium group</taxon>
        <taxon>Chryseobacterium</taxon>
    </lineage>
</organism>
<name>A0A1M5X5N3_9FLAO</name>
<accession>A0A1M5X5N3</accession>
<keyword evidence="2" id="KW-1185">Reference proteome</keyword>
<dbReference type="Proteomes" id="UP000184047">
    <property type="component" value="Unassembled WGS sequence"/>
</dbReference>
<proteinExistence type="predicted"/>
<gene>
    <name evidence="1" type="ORF">SAMN05421866_4367</name>
</gene>
<dbReference type="RefSeq" id="WP_073066825.1">
    <property type="nucleotide sequence ID" value="NZ_FQWT01000009.1"/>
</dbReference>
<dbReference type="AlphaFoldDB" id="A0A1M5X5N3"/>
<protein>
    <submittedName>
        <fullName evidence="1">Uncharacterized protein</fullName>
    </submittedName>
</protein>
<dbReference type="EMBL" id="FQWT01000009">
    <property type="protein sequence ID" value="SHH94513.1"/>
    <property type="molecule type" value="Genomic_DNA"/>
</dbReference>